<reference evidence="3 4" key="1">
    <citation type="submission" date="2018-03" db="EMBL/GenBank/DDBJ databases">
        <title>Genomic Encyclopedia of Archaeal and Bacterial Type Strains, Phase II (KMG-II): from individual species to whole genera.</title>
        <authorList>
            <person name="Goeker M."/>
        </authorList>
    </citation>
    <scope>NUCLEOTIDE SEQUENCE [LARGE SCALE GENOMIC DNA]</scope>
    <source>
        <strain evidence="3 4">DSM 19711</strain>
    </source>
</reference>
<dbReference type="Gene3D" id="1.10.10.2840">
    <property type="entry name" value="PucR C-terminal helix-turn-helix domain"/>
    <property type="match status" value="1"/>
</dbReference>
<evidence type="ECO:0000313" key="4">
    <source>
        <dbReference type="Proteomes" id="UP000238083"/>
    </source>
</evidence>
<feature type="region of interest" description="Disordered" evidence="1">
    <location>
        <begin position="1"/>
        <end position="27"/>
    </location>
</feature>
<evidence type="ECO:0000259" key="2">
    <source>
        <dbReference type="Pfam" id="PF13556"/>
    </source>
</evidence>
<proteinExistence type="predicted"/>
<dbReference type="InterPro" id="IPR025736">
    <property type="entry name" value="PucR_C-HTH_dom"/>
</dbReference>
<gene>
    <name evidence="3" type="ORF">CLV37_101541</name>
</gene>
<feature type="domain" description="PucR C-terminal helix-turn-helix" evidence="2">
    <location>
        <begin position="366"/>
        <end position="419"/>
    </location>
</feature>
<dbReference type="PANTHER" id="PTHR33744:SF1">
    <property type="entry name" value="DNA-BINDING TRANSCRIPTIONAL ACTIVATOR ADER"/>
    <property type="match status" value="1"/>
</dbReference>
<dbReference type="OrthoDB" id="3663486at2"/>
<protein>
    <submittedName>
        <fullName evidence="3">Sugar diacid utilization regulator</fullName>
    </submittedName>
</protein>
<dbReference type="EMBL" id="PVZF01000001">
    <property type="protein sequence ID" value="PRY18296.1"/>
    <property type="molecule type" value="Genomic_DNA"/>
</dbReference>
<evidence type="ECO:0000256" key="1">
    <source>
        <dbReference type="SAM" id="MobiDB-lite"/>
    </source>
</evidence>
<dbReference type="Proteomes" id="UP000238083">
    <property type="component" value="Unassembled WGS sequence"/>
</dbReference>
<dbReference type="Pfam" id="PF13556">
    <property type="entry name" value="HTH_30"/>
    <property type="match status" value="1"/>
</dbReference>
<dbReference type="InterPro" id="IPR042070">
    <property type="entry name" value="PucR_C-HTH_sf"/>
</dbReference>
<comment type="caution">
    <text evidence="3">The sequence shown here is derived from an EMBL/GenBank/DDBJ whole genome shotgun (WGS) entry which is preliminary data.</text>
</comment>
<evidence type="ECO:0000313" key="3">
    <source>
        <dbReference type="EMBL" id="PRY18296.1"/>
    </source>
</evidence>
<sequence>MTSTRQGWLGALHPALPPAQNPPASSPATVATARLVLGEAAVAWAVEAARAINDEVEAAARLDSRLPLTGLEPAACEAGLLTVLRLVRLGLDTPVSAPEEAVEQVRLAVRQGTPLDSVVRVIWASHSGVQDRLLAVVGEQVPPGDLIGEVRELTRTLQVFADLMARELSAVYEAERVLWHDRVSLARRQVVDEITSTGTAPRDAETVLGLALTDHHLAGRLWLVDAMPHEQAPGSFRSYAARLSAAAGARSTTLLDDVDGSTTVLWSFARRPAPDLARVLRAVDRPQRTALALGPLGCGAGGLQRSLLGAEQARAVAARRRTPDVCAYEDSAMLALLLHDEPAARRFALSVLDGLTGRDAKSAAVRRTLAAYLAHSRSRTAAAQELSLAANTVAYRVRQAEEALGRTAGERSLDTLVALRLVVEVPDLLPG</sequence>
<organism evidence="3 4">
    <name type="scientific">Kineococcus rhizosphaerae</name>
    <dbReference type="NCBI Taxonomy" id="559628"/>
    <lineage>
        <taxon>Bacteria</taxon>
        <taxon>Bacillati</taxon>
        <taxon>Actinomycetota</taxon>
        <taxon>Actinomycetes</taxon>
        <taxon>Kineosporiales</taxon>
        <taxon>Kineosporiaceae</taxon>
        <taxon>Kineococcus</taxon>
    </lineage>
</organism>
<dbReference type="RefSeq" id="WP_106206673.1">
    <property type="nucleotide sequence ID" value="NZ_PVZF01000001.1"/>
</dbReference>
<dbReference type="PANTHER" id="PTHR33744">
    <property type="entry name" value="CARBOHYDRATE DIACID REGULATOR"/>
    <property type="match status" value="1"/>
</dbReference>
<dbReference type="InterPro" id="IPR051448">
    <property type="entry name" value="CdaR-like_regulators"/>
</dbReference>
<keyword evidence="4" id="KW-1185">Reference proteome</keyword>
<dbReference type="AlphaFoldDB" id="A0A2T0RAU5"/>
<name>A0A2T0RAU5_9ACTN</name>
<accession>A0A2T0RAU5</accession>
<feature type="compositionally biased region" description="Pro residues" evidence="1">
    <location>
        <begin position="15"/>
        <end position="25"/>
    </location>
</feature>